<dbReference type="Pfam" id="PF02558">
    <property type="entry name" value="ApbA"/>
    <property type="match status" value="1"/>
</dbReference>
<evidence type="ECO:0000259" key="9">
    <source>
        <dbReference type="Pfam" id="PF02558"/>
    </source>
</evidence>
<reference evidence="11 12" key="1">
    <citation type="submission" date="2016-10" db="EMBL/GenBank/DDBJ databases">
        <authorList>
            <person name="Varghese N."/>
            <person name="Submissions S."/>
        </authorList>
    </citation>
    <scope>NUCLEOTIDE SEQUENCE [LARGE SCALE GENOMIC DNA]</scope>
    <source>
        <strain evidence="11 12">PL 12/M</strain>
    </source>
</reference>
<dbReference type="Gene3D" id="1.10.1040.10">
    <property type="entry name" value="N-(1-d-carboxylethyl)-l-norvaline Dehydrogenase, domain 2"/>
    <property type="match status" value="1"/>
</dbReference>
<dbReference type="InterPro" id="IPR051402">
    <property type="entry name" value="KPR-Related"/>
</dbReference>
<dbReference type="PANTHER" id="PTHR21708:SF26">
    <property type="entry name" value="2-DEHYDROPANTOATE 2-REDUCTASE"/>
    <property type="match status" value="1"/>
</dbReference>
<dbReference type="EC" id="1.1.1.169" evidence="8"/>
<dbReference type="InterPro" id="IPR003710">
    <property type="entry name" value="ApbA"/>
</dbReference>
<keyword evidence="12" id="KW-1185">Reference proteome</keyword>
<dbReference type="GO" id="GO:0015937">
    <property type="term" value="P:coenzyme A biosynthetic process"/>
    <property type="evidence" value="ECO:0007669"/>
    <property type="project" value="UniProtKB-UniPathway"/>
</dbReference>
<comment type="similarity">
    <text evidence="2 8">Belongs to the ketopantoate reductase family.</text>
</comment>
<evidence type="ECO:0000259" key="10">
    <source>
        <dbReference type="Pfam" id="PF08546"/>
    </source>
</evidence>
<evidence type="ECO:0000256" key="3">
    <source>
        <dbReference type="ARBA" id="ARBA00022857"/>
    </source>
</evidence>
<keyword evidence="4 8" id="KW-0173">Coenzyme A biosynthesis</keyword>
<evidence type="ECO:0000256" key="7">
    <source>
        <dbReference type="ARBA" id="ARBA00048196"/>
    </source>
</evidence>
<gene>
    <name evidence="11" type="ORF">SAMN04488589_1504</name>
</gene>
<dbReference type="GO" id="GO:0005737">
    <property type="term" value="C:cytoplasm"/>
    <property type="evidence" value="ECO:0007669"/>
    <property type="project" value="TreeGrafter"/>
</dbReference>
<dbReference type="AlphaFoldDB" id="A0A7Z7AWK6"/>
<protein>
    <recommendedName>
        <fullName evidence="8">2-dehydropantoate 2-reductase</fullName>
        <ecNumber evidence="8">1.1.1.169</ecNumber>
    </recommendedName>
    <alternativeName>
        <fullName evidence="8">Ketopantoate reductase</fullName>
    </alternativeName>
</protein>
<evidence type="ECO:0000256" key="8">
    <source>
        <dbReference type="RuleBase" id="RU362068"/>
    </source>
</evidence>
<evidence type="ECO:0000256" key="2">
    <source>
        <dbReference type="ARBA" id="ARBA00007870"/>
    </source>
</evidence>
<comment type="function">
    <text evidence="8">Catalyzes the NADPH-dependent reduction of ketopantoate into pantoic acid.</text>
</comment>
<keyword evidence="3 8" id="KW-0521">NADP</keyword>
<dbReference type="GO" id="GO:0015940">
    <property type="term" value="P:pantothenate biosynthetic process"/>
    <property type="evidence" value="ECO:0007669"/>
    <property type="project" value="InterPro"/>
</dbReference>
<evidence type="ECO:0000256" key="6">
    <source>
        <dbReference type="ARBA" id="ARBA00047506"/>
    </source>
</evidence>
<dbReference type="EMBL" id="FNCA01000004">
    <property type="protein sequence ID" value="SDF84657.1"/>
    <property type="molecule type" value="Genomic_DNA"/>
</dbReference>
<keyword evidence="5 8" id="KW-0560">Oxidoreductase</keyword>
<dbReference type="RefSeq" id="WP_091709853.1">
    <property type="nucleotide sequence ID" value="NZ_FNCA01000004.1"/>
</dbReference>
<dbReference type="PANTHER" id="PTHR21708">
    <property type="entry name" value="PROBABLE 2-DEHYDROPANTOATE 2-REDUCTASE"/>
    <property type="match status" value="1"/>
</dbReference>
<evidence type="ECO:0000313" key="11">
    <source>
        <dbReference type="EMBL" id="SDF84657.1"/>
    </source>
</evidence>
<dbReference type="InterPro" id="IPR013752">
    <property type="entry name" value="KPA_reductase"/>
</dbReference>
<dbReference type="SUPFAM" id="SSF48179">
    <property type="entry name" value="6-phosphogluconate dehydrogenase C-terminal domain-like"/>
    <property type="match status" value="1"/>
</dbReference>
<feature type="domain" description="Ketopantoate reductase N-terminal" evidence="9">
    <location>
        <begin position="3"/>
        <end position="146"/>
    </location>
</feature>
<sequence length="309" mass="33915">MKVLILGAGAVGLTLAAKLSSVCDVHAVCRQRHAEKINTDGFKMTGIWGEATCKFSCSENAPEDDYDYIFITSKSTATESICEQFADIIKGREVISMQNGLGNEEIIARYTDKVIGGTIITGFEWAGDAKIHVSVETGPMNLGRFPSGLDESVLKLVDLVKSTGIQVNGTENIMSSVWSKVLYNSALNPLGAVMGVPYGKLENSHAWSIIENIVHEAFKVTEAEGVVLPWKTAEEYLAFLHDFQLPNTAEHHSSMYQDITSGRKTEIDFLNGAIVSRAKKLGIDAPYNTFISEQIRFMEALQAQKLKQE</sequence>
<comment type="caution">
    <text evidence="11">The sequence shown here is derived from an EMBL/GenBank/DDBJ whole genome shotgun (WGS) entry which is preliminary data.</text>
</comment>
<dbReference type="NCBIfam" id="TIGR00745">
    <property type="entry name" value="apbA_panE"/>
    <property type="match status" value="1"/>
</dbReference>
<comment type="catalytic activity">
    <reaction evidence="6">
        <text>(R)-pantoate + NADP(+) = 2-dehydropantoate + NADPH + H(+)</text>
        <dbReference type="Rhea" id="RHEA:16233"/>
        <dbReference type="ChEBI" id="CHEBI:11561"/>
        <dbReference type="ChEBI" id="CHEBI:15378"/>
        <dbReference type="ChEBI" id="CHEBI:15980"/>
        <dbReference type="ChEBI" id="CHEBI:57783"/>
        <dbReference type="ChEBI" id="CHEBI:58349"/>
        <dbReference type="EC" id="1.1.1.169"/>
    </reaction>
    <physiologicalReaction direction="right-to-left" evidence="6">
        <dbReference type="Rhea" id="RHEA:16235"/>
    </physiologicalReaction>
</comment>
<proteinExistence type="inferred from homology"/>
<dbReference type="OrthoDB" id="201845at2157"/>
<feature type="domain" description="Ketopantoate reductase C-terminal" evidence="10">
    <location>
        <begin position="172"/>
        <end position="299"/>
    </location>
</feature>
<dbReference type="InterPro" id="IPR036291">
    <property type="entry name" value="NAD(P)-bd_dom_sf"/>
</dbReference>
<dbReference type="Proteomes" id="UP000199259">
    <property type="component" value="Unassembled WGS sequence"/>
</dbReference>
<dbReference type="GO" id="GO:0008677">
    <property type="term" value="F:2-dehydropantoate 2-reductase activity"/>
    <property type="evidence" value="ECO:0007669"/>
    <property type="project" value="UniProtKB-EC"/>
</dbReference>
<evidence type="ECO:0000313" key="12">
    <source>
        <dbReference type="Proteomes" id="UP000199259"/>
    </source>
</evidence>
<dbReference type="InterPro" id="IPR008927">
    <property type="entry name" value="6-PGluconate_DH-like_C_sf"/>
</dbReference>
<name>A0A7Z7AWK6_9EURY</name>
<dbReference type="InterPro" id="IPR013332">
    <property type="entry name" value="KPR_N"/>
</dbReference>
<dbReference type="Gene3D" id="3.40.50.720">
    <property type="entry name" value="NAD(P)-binding Rossmann-like Domain"/>
    <property type="match status" value="1"/>
</dbReference>
<comment type="pathway">
    <text evidence="1 8">Cofactor biosynthesis; coenzyme A biosynthesis.</text>
</comment>
<organism evidence="11 12">
    <name type="scientific">Methanolobus vulcani</name>
    <dbReference type="NCBI Taxonomy" id="38026"/>
    <lineage>
        <taxon>Archaea</taxon>
        <taxon>Methanobacteriati</taxon>
        <taxon>Methanobacteriota</taxon>
        <taxon>Stenosarchaea group</taxon>
        <taxon>Methanomicrobia</taxon>
        <taxon>Methanosarcinales</taxon>
        <taxon>Methanosarcinaceae</taxon>
        <taxon>Methanolobus</taxon>
    </lineage>
</organism>
<dbReference type="SUPFAM" id="SSF51735">
    <property type="entry name" value="NAD(P)-binding Rossmann-fold domains"/>
    <property type="match status" value="1"/>
</dbReference>
<dbReference type="UniPathway" id="UPA00241"/>
<dbReference type="Pfam" id="PF08546">
    <property type="entry name" value="ApbA_C"/>
    <property type="match status" value="1"/>
</dbReference>
<dbReference type="InterPro" id="IPR013328">
    <property type="entry name" value="6PGD_dom2"/>
</dbReference>
<accession>A0A7Z7AWK6</accession>
<evidence type="ECO:0000256" key="1">
    <source>
        <dbReference type="ARBA" id="ARBA00004724"/>
    </source>
</evidence>
<comment type="catalytic activity">
    <reaction evidence="7">
        <text>(R)-pantoate + NAD(+) = 2-dehydropantoate + NADH + H(+)</text>
        <dbReference type="Rhea" id="RHEA:61292"/>
        <dbReference type="ChEBI" id="CHEBI:11561"/>
        <dbReference type="ChEBI" id="CHEBI:15378"/>
        <dbReference type="ChEBI" id="CHEBI:15980"/>
        <dbReference type="ChEBI" id="CHEBI:57540"/>
        <dbReference type="ChEBI" id="CHEBI:57945"/>
    </reaction>
    <physiologicalReaction direction="right-to-left" evidence="7">
        <dbReference type="Rhea" id="RHEA:61294"/>
    </physiologicalReaction>
</comment>
<evidence type="ECO:0000256" key="4">
    <source>
        <dbReference type="ARBA" id="ARBA00022993"/>
    </source>
</evidence>
<evidence type="ECO:0000256" key="5">
    <source>
        <dbReference type="ARBA" id="ARBA00023002"/>
    </source>
</evidence>